<name>A0A4Y7PFF0_9AGAM</name>
<dbReference type="VEuPathDB" id="FungiDB:BD410DRAFT_846853"/>
<feature type="region of interest" description="Disordered" evidence="1">
    <location>
        <begin position="60"/>
        <end position="90"/>
    </location>
</feature>
<reference evidence="2 3" key="1">
    <citation type="submission" date="2018-06" db="EMBL/GenBank/DDBJ databases">
        <title>A transcriptomic atlas of mushroom development highlights an independent origin of complex multicellularity.</title>
        <authorList>
            <consortium name="DOE Joint Genome Institute"/>
            <person name="Krizsan K."/>
            <person name="Almasi E."/>
            <person name="Merenyi Z."/>
            <person name="Sahu N."/>
            <person name="Viragh M."/>
            <person name="Koszo T."/>
            <person name="Mondo S."/>
            <person name="Kiss B."/>
            <person name="Balint B."/>
            <person name="Kues U."/>
            <person name="Barry K."/>
            <person name="Hegedus J.C."/>
            <person name="Henrissat B."/>
            <person name="Johnson J."/>
            <person name="Lipzen A."/>
            <person name="Ohm R."/>
            <person name="Nagy I."/>
            <person name="Pangilinan J."/>
            <person name="Yan J."/>
            <person name="Xiong Y."/>
            <person name="Grigoriev I.V."/>
            <person name="Hibbett D.S."/>
            <person name="Nagy L.G."/>
        </authorList>
    </citation>
    <scope>NUCLEOTIDE SEQUENCE [LARGE SCALE GENOMIC DNA]</scope>
    <source>
        <strain evidence="2 3">SZMC22713</strain>
    </source>
</reference>
<dbReference type="Proteomes" id="UP000294933">
    <property type="component" value="Unassembled WGS sequence"/>
</dbReference>
<protein>
    <submittedName>
        <fullName evidence="2">Uncharacterized protein</fullName>
    </submittedName>
</protein>
<accession>A0A4Y7PFF0</accession>
<feature type="compositionally biased region" description="Basic and acidic residues" evidence="1">
    <location>
        <begin position="21"/>
        <end position="40"/>
    </location>
</feature>
<organism evidence="2 3">
    <name type="scientific">Rickenella mellea</name>
    <dbReference type="NCBI Taxonomy" id="50990"/>
    <lineage>
        <taxon>Eukaryota</taxon>
        <taxon>Fungi</taxon>
        <taxon>Dikarya</taxon>
        <taxon>Basidiomycota</taxon>
        <taxon>Agaricomycotina</taxon>
        <taxon>Agaricomycetes</taxon>
        <taxon>Hymenochaetales</taxon>
        <taxon>Rickenellaceae</taxon>
        <taxon>Rickenella</taxon>
    </lineage>
</organism>
<gene>
    <name evidence="2" type="ORF">BD410DRAFT_846853</name>
</gene>
<feature type="region of interest" description="Disordered" evidence="1">
    <location>
        <begin position="1"/>
        <end position="40"/>
    </location>
</feature>
<evidence type="ECO:0000313" key="2">
    <source>
        <dbReference type="EMBL" id="TDL13532.1"/>
    </source>
</evidence>
<sequence length="243" mass="27945">MSKSTTRSTMGRQGRHKKYKTKEERKDAERRRRREWYDRNRTQESAKALLHYHANRSVRARVSAKHSLDDSQSTPLMEPMRSPDAAKQKRDNPALHRFMLSMCSKARDTLKSWTDSADVSADCAAAHAILINFTEPHPRQWGHYLFSEYILFLTTADPETRANLDEMLDVGRCLQERVDVLCNRSFDEDPSGCEGVWEASRTLRCDVGRAVDIVEELELLGRDGGCKSLLSSFREGTLNFQVY</sequence>
<dbReference type="EMBL" id="ML170562">
    <property type="protein sequence ID" value="TDL13532.1"/>
    <property type="molecule type" value="Genomic_DNA"/>
</dbReference>
<keyword evidence="3" id="KW-1185">Reference proteome</keyword>
<evidence type="ECO:0000313" key="3">
    <source>
        <dbReference type="Proteomes" id="UP000294933"/>
    </source>
</evidence>
<feature type="compositionally biased region" description="Polar residues" evidence="1">
    <location>
        <begin position="1"/>
        <end position="11"/>
    </location>
</feature>
<dbReference type="AlphaFoldDB" id="A0A4Y7PFF0"/>
<evidence type="ECO:0000256" key="1">
    <source>
        <dbReference type="SAM" id="MobiDB-lite"/>
    </source>
</evidence>
<proteinExistence type="predicted"/>